<evidence type="ECO:0000259" key="2">
    <source>
        <dbReference type="Pfam" id="PF01642"/>
    </source>
</evidence>
<comment type="caution">
    <text evidence="3">The sequence shown here is derived from an EMBL/GenBank/DDBJ whole genome shotgun (WGS) entry which is preliminary data.</text>
</comment>
<dbReference type="AlphaFoldDB" id="A0A1F2PD61"/>
<keyword evidence="4" id="KW-1185">Reference proteome</keyword>
<protein>
    <submittedName>
        <fullName evidence="3">Methylmalonyl-CoA mutase subunit alpha</fullName>
    </submittedName>
</protein>
<dbReference type="PATRIC" id="fig|1838285.3.peg.495"/>
<sequence>MFKEDDINAIKSREEAWLKRVEGVKERKSNFETYSGIPVKRLYTPADIKDHKYLEDVGFPGEAPYVRGVYPTMYRSRFWTIRLFSGFGTPEDTNKRWRMLYEEGETGFSAAVDVLTFNGIDPEDPRADVEVGTEGVPLYCIDSMHALTDGLPIDKISVALVVEPFSSAPVCAMYFNMAKERGIEINRLMGTCQNDILTMTCGFVPFESVPPDQMLRLACDLIEWCVPQKNVPKWHPINFTTYNYREGGIDAIQELGFGFANAITHIDELIERGWKIDDFVNRLAFHLSAHKDFFEEIAKYRAARRIWYKLMRDKYEAKDRHSYEFRFHIQTAGSSLTAQQPMVNIVRTAYQALSAVLGGCQSMHTNSYDEAICLPSEEAVKLALRTQQILQEETGVANTIDPLAGSYYVEWLTDEIEERVWKYLDRMEKGGGNVVKLLENGWLYREMAEAFHKRQKAIDEGEERVIGVNCYLSSEEEPPIVFRTNERSGEIERERLRKLRERRDSRKVEELLDVLRRVCDRGENVLPAVMDLTAAGATLGEICDVYREVLGTWTPPIVI</sequence>
<evidence type="ECO:0000313" key="3">
    <source>
        <dbReference type="EMBL" id="OFV68812.1"/>
    </source>
</evidence>
<dbReference type="PANTHER" id="PTHR48101">
    <property type="entry name" value="METHYLMALONYL-COA MUTASE, MITOCHONDRIAL-RELATED"/>
    <property type="match status" value="1"/>
</dbReference>
<dbReference type="InterPro" id="IPR006098">
    <property type="entry name" value="MMCoA_mutase_a_cat"/>
</dbReference>
<dbReference type="Proteomes" id="UP000186940">
    <property type="component" value="Unassembled WGS sequence"/>
</dbReference>
<name>A0A1F2PD61_9EURY</name>
<evidence type="ECO:0000313" key="4">
    <source>
        <dbReference type="Proteomes" id="UP000186940"/>
    </source>
</evidence>
<dbReference type="STRING" id="1838285.SCAL_000488"/>
<dbReference type="GO" id="GO:0004494">
    <property type="term" value="F:methylmalonyl-CoA mutase activity"/>
    <property type="evidence" value="ECO:0007669"/>
    <property type="project" value="InterPro"/>
</dbReference>
<proteinExistence type="predicted"/>
<keyword evidence="1" id="KW-0413">Isomerase</keyword>
<dbReference type="Gene3D" id="3.20.20.240">
    <property type="entry name" value="Methylmalonyl-CoA mutase"/>
    <property type="match status" value="1"/>
</dbReference>
<feature type="domain" description="Methylmalonyl-CoA mutase alpha/beta chain catalytic" evidence="2">
    <location>
        <begin position="33"/>
        <end position="551"/>
    </location>
</feature>
<dbReference type="PANTHER" id="PTHR48101:SF1">
    <property type="entry name" value="METHYLMALONYL-COA MUTASE, LARGE SUBUNIT"/>
    <property type="match status" value="1"/>
</dbReference>
<dbReference type="InterPro" id="IPR006099">
    <property type="entry name" value="MeMalonylCoA_mutase_a/b_cat"/>
</dbReference>
<organism evidence="3 4">
    <name type="scientific">Candidatus Syntropharchaeum caldarium</name>
    <dbReference type="NCBI Taxonomy" id="1838285"/>
    <lineage>
        <taxon>Archaea</taxon>
        <taxon>Methanobacteriati</taxon>
        <taxon>Methanobacteriota</taxon>
        <taxon>Stenosarchaea group</taxon>
        <taxon>Methanomicrobia</taxon>
        <taxon>Methanosarcinales</taxon>
        <taxon>ANME-2 cluster</taxon>
        <taxon>Candidatus Syntropharchaeum</taxon>
    </lineage>
</organism>
<accession>A0A1F2PD61</accession>
<reference evidence="3" key="1">
    <citation type="submission" date="2016-05" db="EMBL/GenBank/DDBJ databases">
        <title>Microbial consortia oxidize butane by reversing methanogenesis.</title>
        <authorList>
            <person name="Laso-Perez R."/>
            <person name="Richter M."/>
            <person name="Wegener G."/>
            <person name="Musat F."/>
        </authorList>
    </citation>
    <scope>NUCLEOTIDE SEQUENCE [LARGE SCALE GENOMIC DNA]</scope>
    <source>
        <strain evidence="3">BOX2</strain>
    </source>
</reference>
<dbReference type="InterPro" id="IPR016176">
    <property type="entry name" value="Cbl-dep_enz_cat"/>
</dbReference>
<dbReference type="SUPFAM" id="SSF51703">
    <property type="entry name" value="Cobalamin (vitamin B12)-dependent enzymes"/>
    <property type="match status" value="1"/>
</dbReference>
<gene>
    <name evidence="3" type="ORF">SCAL_000488</name>
</gene>
<evidence type="ECO:0000256" key="1">
    <source>
        <dbReference type="ARBA" id="ARBA00023235"/>
    </source>
</evidence>
<dbReference type="EMBL" id="LYOS01000001">
    <property type="protein sequence ID" value="OFV68812.1"/>
    <property type="molecule type" value="Genomic_DNA"/>
</dbReference>
<dbReference type="NCBIfam" id="TIGR00641">
    <property type="entry name" value="acid_CoA_mut_N"/>
    <property type="match status" value="1"/>
</dbReference>
<dbReference type="Pfam" id="PF01642">
    <property type="entry name" value="MM_CoA_mutase"/>
    <property type="match status" value="1"/>
</dbReference>
<dbReference type="GO" id="GO:0031419">
    <property type="term" value="F:cobalamin binding"/>
    <property type="evidence" value="ECO:0007669"/>
    <property type="project" value="InterPro"/>
</dbReference>